<dbReference type="EMBL" id="LGTQ01000005">
    <property type="protein sequence ID" value="KPM49360.1"/>
    <property type="molecule type" value="Genomic_DNA"/>
</dbReference>
<sequence length="152" mass="16853">MLSIKKLLLTITLGLVILTGYSQGEIAILPVYNPSHLQLKITANNEILSGRDFLTGEDNLLNIKAFSEEDGELVLTELRADLVRHGRKVSSITAGEKMDLTNLMANAQSGDVFRFTADKVYIRNSEGKLELYSIGNVNFLYTYRSSKGLVLN</sequence>
<keyword evidence="2" id="KW-1185">Reference proteome</keyword>
<evidence type="ECO:0000313" key="1">
    <source>
        <dbReference type="EMBL" id="KPM49360.1"/>
    </source>
</evidence>
<name>A0A0P7C793_9BACT</name>
<protein>
    <submittedName>
        <fullName evidence="1">Uncharacterized protein</fullName>
    </submittedName>
</protein>
<accession>A0A0P7C793</accession>
<comment type="caution">
    <text evidence="1">The sequence shown here is derived from an EMBL/GenBank/DDBJ whole genome shotgun (WGS) entry which is preliminary data.</text>
</comment>
<evidence type="ECO:0000313" key="2">
    <source>
        <dbReference type="Proteomes" id="UP000050454"/>
    </source>
</evidence>
<dbReference type="RefSeq" id="WP_055143544.1">
    <property type="nucleotide sequence ID" value="NZ_JXSZ01000005.1"/>
</dbReference>
<dbReference type="Proteomes" id="UP000050454">
    <property type="component" value="Unassembled WGS sequence"/>
</dbReference>
<dbReference type="AlphaFoldDB" id="A0A0P7C793"/>
<reference evidence="1 2" key="1">
    <citation type="submission" date="2015-07" db="EMBL/GenBank/DDBJ databases">
        <title>The draft genome sequence of Leadbetterella sp. JN14-9.</title>
        <authorList>
            <person name="Liu Y."/>
            <person name="Du J."/>
            <person name="Shao Z."/>
        </authorList>
    </citation>
    <scope>NUCLEOTIDE SEQUENCE [LARGE SCALE GENOMIC DNA]</scope>
    <source>
        <strain evidence="1 2">JN14-9</strain>
    </source>
</reference>
<gene>
    <name evidence="1" type="ORF">AFM12_01690</name>
</gene>
<dbReference type="OrthoDB" id="9895781at2"/>
<organism evidence="1 2">
    <name type="scientific">Jiulongibacter sediminis</name>
    <dbReference type="NCBI Taxonomy" id="1605367"/>
    <lineage>
        <taxon>Bacteria</taxon>
        <taxon>Pseudomonadati</taxon>
        <taxon>Bacteroidota</taxon>
        <taxon>Cytophagia</taxon>
        <taxon>Cytophagales</taxon>
        <taxon>Leadbetterellaceae</taxon>
        <taxon>Jiulongibacter</taxon>
    </lineage>
</organism>
<proteinExistence type="predicted"/>